<name>A0A8J2XGR4_9FLAO</name>
<dbReference type="EMBL" id="BMIC01000004">
    <property type="protein sequence ID" value="GFZ89910.1"/>
    <property type="molecule type" value="Genomic_DNA"/>
</dbReference>
<keyword evidence="1" id="KW-1133">Transmembrane helix</keyword>
<evidence type="ECO:0000313" key="3">
    <source>
        <dbReference type="EMBL" id="GFZ89910.1"/>
    </source>
</evidence>
<keyword evidence="4" id="KW-1185">Reference proteome</keyword>
<evidence type="ECO:0000313" key="4">
    <source>
        <dbReference type="Proteomes" id="UP000598120"/>
    </source>
</evidence>
<comment type="caution">
    <text evidence="3">The sequence shown here is derived from an EMBL/GenBank/DDBJ whole genome shotgun (WGS) entry which is preliminary data.</text>
</comment>
<dbReference type="Proteomes" id="UP000598120">
    <property type="component" value="Unassembled WGS sequence"/>
</dbReference>
<gene>
    <name evidence="3" type="ORF">GCM10011531_22010</name>
</gene>
<evidence type="ECO:0000256" key="1">
    <source>
        <dbReference type="SAM" id="Phobius"/>
    </source>
</evidence>
<dbReference type="AlphaFoldDB" id="A0A8J2XGR4"/>
<feature type="transmembrane region" description="Helical" evidence="1">
    <location>
        <begin position="39"/>
        <end position="58"/>
    </location>
</feature>
<keyword evidence="1" id="KW-0812">Transmembrane</keyword>
<reference evidence="3 4" key="1">
    <citation type="journal article" date="2014" name="Int. J. Syst. Evol. Microbiol.">
        <title>Complete genome sequence of Corynebacterium casei LMG S-19264T (=DSM 44701T), isolated from a smear-ripened cheese.</title>
        <authorList>
            <consortium name="US DOE Joint Genome Institute (JGI-PGF)"/>
            <person name="Walter F."/>
            <person name="Albersmeier A."/>
            <person name="Kalinowski J."/>
            <person name="Ruckert C."/>
        </authorList>
    </citation>
    <scope>NUCLEOTIDE SEQUENCE [LARGE SCALE GENOMIC DNA]</scope>
    <source>
        <strain evidence="3 4">CGMCC 1.15295</strain>
    </source>
</reference>
<feature type="signal peptide" evidence="2">
    <location>
        <begin position="1"/>
        <end position="23"/>
    </location>
</feature>
<feature type="chain" id="PRO_5035266723" evidence="2">
    <location>
        <begin position="24"/>
        <end position="69"/>
    </location>
</feature>
<keyword evidence="2" id="KW-0732">Signal</keyword>
<evidence type="ECO:0000256" key="2">
    <source>
        <dbReference type="SAM" id="SignalP"/>
    </source>
</evidence>
<keyword evidence="1" id="KW-0472">Membrane</keyword>
<accession>A0A8J2XGR4</accession>
<dbReference type="RefSeq" id="WP_188606434.1">
    <property type="nucleotide sequence ID" value="NZ_BMIC01000004.1"/>
</dbReference>
<organism evidence="3 4">
    <name type="scientific">Aquaticitalea lipolytica</name>
    <dbReference type="NCBI Taxonomy" id="1247562"/>
    <lineage>
        <taxon>Bacteria</taxon>
        <taxon>Pseudomonadati</taxon>
        <taxon>Bacteroidota</taxon>
        <taxon>Flavobacteriia</taxon>
        <taxon>Flavobacteriales</taxon>
        <taxon>Flavobacteriaceae</taxon>
        <taxon>Aquaticitalea</taxon>
    </lineage>
</organism>
<proteinExistence type="predicted"/>
<sequence length="69" mass="7306">MRIQNKKILASILFVLISFVCSAQGVEPPPPSPPPPPGLPIDGSLPILIILALAFGVYRKAKSVKNSQA</sequence>
<protein>
    <submittedName>
        <fullName evidence="3">Uncharacterized protein</fullName>
    </submittedName>
</protein>